<dbReference type="EMBL" id="ATIB01000027">
    <property type="protein sequence ID" value="EQB05102.1"/>
    <property type="molecule type" value="Genomic_DNA"/>
</dbReference>
<keyword evidence="2" id="KW-1185">Reference proteome</keyword>
<evidence type="ECO:0000313" key="2">
    <source>
        <dbReference type="Proteomes" id="UP000015524"/>
    </source>
</evidence>
<proteinExistence type="predicted"/>
<protein>
    <submittedName>
        <fullName evidence="1">Uncharacterized protein</fullName>
    </submittedName>
</protein>
<gene>
    <name evidence="1" type="ORF">L485_03010</name>
</gene>
<name>T0GWM2_9SPHN</name>
<dbReference type="RefSeq" id="WP_021243566.1">
    <property type="nucleotide sequence ID" value="NZ_ATIB01000027.1"/>
</dbReference>
<dbReference type="PATRIC" id="fig|1114964.3.peg.565"/>
<accession>T0GWM2</accession>
<organism evidence="1 2">
    <name type="scientific">Sphingobium baderi LL03</name>
    <dbReference type="NCBI Taxonomy" id="1114964"/>
    <lineage>
        <taxon>Bacteria</taxon>
        <taxon>Pseudomonadati</taxon>
        <taxon>Pseudomonadota</taxon>
        <taxon>Alphaproteobacteria</taxon>
        <taxon>Sphingomonadales</taxon>
        <taxon>Sphingomonadaceae</taxon>
        <taxon>Sphingobium</taxon>
    </lineage>
</organism>
<sequence>MDVEEPNDREQQDRMFLEQMLISVRGLRGRIGLGQGSEPIIQRAFALVLMREALAALDAVGDTDVAPHLQLAIDRLLEPRGVAVSSEFH</sequence>
<dbReference type="AlphaFoldDB" id="T0GWM2"/>
<evidence type="ECO:0000313" key="1">
    <source>
        <dbReference type="EMBL" id="EQB05102.1"/>
    </source>
</evidence>
<comment type="caution">
    <text evidence="1">The sequence shown here is derived from an EMBL/GenBank/DDBJ whole genome shotgun (WGS) entry which is preliminary data.</text>
</comment>
<dbReference type="Proteomes" id="UP000015524">
    <property type="component" value="Unassembled WGS sequence"/>
</dbReference>
<reference evidence="1 2" key="1">
    <citation type="journal article" date="2013" name="Genome Announc.">
        <title>Draft Genome Sequence of a Hexachlorocyclohexane-Degrading Bacterium, Sphingobium baderi Strain LL03T.</title>
        <authorList>
            <person name="Kaur J."/>
            <person name="Verma H."/>
            <person name="Tripathi C."/>
            <person name="Khurana J.P."/>
            <person name="Lal R."/>
        </authorList>
    </citation>
    <scope>NUCLEOTIDE SEQUENCE [LARGE SCALE GENOMIC DNA]</scope>
    <source>
        <strain evidence="1 2">LL03</strain>
    </source>
</reference>